<evidence type="ECO:0000313" key="2">
    <source>
        <dbReference type="Proteomes" id="UP001163632"/>
    </source>
</evidence>
<dbReference type="RefSeq" id="WP_264697362.1">
    <property type="nucleotide sequence ID" value="NZ_CP087831.1"/>
</dbReference>
<geneLocation type="plasmid" evidence="1 2">
    <name>unnamed1</name>
</geneLocation>
<organism evidence="1 2">
    <name type="scientific">Moraxella bovis</name>
    <dbReference type="NCBI Taxonomy" id="476"/>
    <lineage>
        <taxon>Bacteria</taxon>
        <taxon>Pseudomonadati</taxon>
        <taxon>Pseudomonadota</taxon>
        <taxon>Gammaproteobacteria</taxon>
        <taxon>Moraxellales</taxon>
        <taxon>Moraxellaceae</taxon>
        <taxon>Moraxella</taxon>
    </lineage>
</organism>
<name>A0ABY6MB18_MORBO</name>
<protein>
    <submittedName>
        <fullName evidence="1">Uncharacterized protein</fullName>
    </submittedName>
</protein>
<gene>
    <name evidence="1" type="ORF">LP092_14985</name>
</gene>
<sequence>MCDLFALTDDYPTIVGGLYGFLEQKGRINDDTLTMLVHEQANLSDWRNFHRSAITNAMIAVIFEKVESYFGEVEGLYCDFYVNCLDSHFSIDLVDCFDDYPETVQNDLDELLAMDITINDMVVF</sequence>
<dbReference type="Proteomes" id="UP001163632">
    <property type="component" value="Plasmid unnamed1"/>
</dbReference>
<keyword evidence="1" id="KW-0614">Plasmid</keyword>
<dbReference type="EMBL" id="CP087831">
    <property type="protein sequence ID" value="UZA04781.1"/>
    <property type="molecule type" value="Genomic_DNA"/>
</dbReference>
<accession>A0ABY6MB18</accession>
<keyword evidence="2" id="KW-1185">Reference proteome</keyword>
<evidence type="ECO:0000313" key="1">
    <source>
        <dbReference type="EMBL" id="UZA04781.1"/>
    </source>
</evidence>
<proteinExistence type="predicted"/>
<reference evidence="1" key="1">
    <citation type="journal article" date="2022" name="BMC Microbiol.">
        <title>Whole genome sequencing of Moraxella bovis strains from North America reveals two genotypes with different genetic determinants.</title>
        <authorList>
            <person name="Wynn E.L."/>
            <person name="Hille M.M."/>
            <person name="Loy J.D."/>
            <person name="Schuller G."/>
            <person name="Kuhn K.L."/>
            <person name="Dickey A.M."/>
            <person name="Bono J.L."/>
            <person name="Clawson M.L."/>
        </authorList>
    </citation>
    <scope>NUCLEOTIDE SEQUENCE</scope>
    <source>
        <strain evidence="1">SAM102599</strain>
    </source>
</reference>